<dbReference type="Pfam" id="PF08757">
    <property type="entry name" value="CotH"/>
    <property type="match status" value="1"/>
</dbReference>
<keyword evidence="3" id="KW-0808">Transferase</keyword>
<organism evidence="3 4">
    <name type="scientific">Echinicola arenosa</name>
    <dbReference type="NCBI Taxonomy" id="2774144"/>
    <lineage>
        <taxon>Bacteria</taxon>
        <taxon>Pseudomonadati</taxon>
        <taxon>Bacteroidota</taxon>
        <taxon>Cytophagia</taxon>
        <taxon>Cytophagales</taxon>
        <taxon>Cyclobacteriaceae</taxon>
        <taxon>Echinicola</taxon>
    </lineage>
</organism>
<dbReference type="GO" id="GO:0016301">
    <property type="term" value="F:kinase activity"/>
    <property type="evidence" value="ECO:0007669"/>
    <property type="project" value="UniProtKB-KW"/>
</dbReference>
<dbReference type="InterPro" id="IPR036415">
    <property type="entry name" value="Lamin_tail_dom_sf"/>
</dbReference>
<dbReference type="NCBIfam" id="TIGR04183">
    <property type="entry name" value="Por_Secre_tail"/>
    <property type="match status" value="1"/>
</dbReference>
<comment type="caution">
    <text evidence="3">The sequence shown here is derived from an EMBL/GenBank/DDBJ whole genome shotgun (WGS) entry which is preliminary data.</text>
</comment>
<dbReference type="InterPro" id="IPR014867">
    <property type="entry name" value="Spore_coat_CotH_CotH2/3/7"/>
</dbReference>
<dbReference type="Pfam" id="PF13290">
    <property type="entry name" value="CHB_HEX_C_1"/>
    <property type="match status" value="1"/>
</dbReference>
<evidence type="ECO:0000313" key="3">
    <source>
        <dbReference type="EMBL" id="MBD8489080.1"/>
    </source>
</evidence>
<dbReference type="Gene3D" id="2.60.40.1260">
    <property type="entry name" value="Lamin Tail domain"/>
    <property type="match status" value="1"/>
</dbReference>
<dbReference type="EMBL" id="JACYTQ010000003">
    <property type="protein sequence ID" value="MBD8489080.1"/>
    <property type="molecule type" value="Genomic_DNA"/>
</dbReference>
<evidence type="ECO:0000256" key="1">
    <source>
        <dbReference type="SAM" id="Phobius"/>
    </source>
</evidence>
<evidence type="ECO:0000313" key="4">
    <source>
        <dbReference type="Proteomes" id="UP000647133"/>
    </source>
</evidence>
<keyword evidence="4" id="KW-1185">Reference proteome</keyword>
<dbReference type="SUPFAM" id="SSF74853">
    <property type="entry name" value="Lamin A/C globular tail domain"/>
    <property type="match status" value="1"/>
</dbReference>
<dbReference type="PROSITE" id="PS51841">
    <property type="entry name" value="LTD"/>
    <property type="match status" value="1"/>
</dbReference>
<dbReference type="Pfam" id="PF18962">
    <property type="entry name" value="Por_Secre_tail"/>
    <property type="match status" value="1"/>
</dbReference>
<protein>
    <submittedName>
        <fullName evidence="3">CotH kinase family protein</fullName>
    </submittedName>
</protein>
<dbReference type="InterPro" id="IPR059177">
    <property type="entry name" value="GH29D-like_dom"/>
</dbReference>
<sequence>MKNNEQIRVASYRLISFIFVSIFHLLCFGSAKSQGIVINEIMSSNGETISDKDGDFSDWIELYNPSDNAINLGGFGLSDEKEDPHKWVFPDIEIKPKGFLFVWASGKENDKVEELHIGFSISSSGETLILSDNEKNILDEFPSVELLTDYSFGRVSDGGNNLTLFSKPTPGISNSLGTTISGFTSEIVPSVLPGFYANDIVVDFATDDIGAQVFYTMDGSVPTLNSQKLDGSITITNRTSEENYYSMIPTTNHGGARGYQTPVGKVAKATIIRTLAVKDGFEPIEQSFTYFVFPNGADRYSLPVISIITEEQNLFSDDRGIFVPGNTYDGSQAKPQYTGNYFQRGDEWERPASLSLFDKDGDFAFSENVGLRIHGGITRHFPQKALRVYLRSEYGDNTLDYQLFEERIYKDAKRFLLRASGNDFGETYFRDAFAHRLVSQMDIDYQAYEPSIVFINGEYWGIHNIRERQDKYYLKNLYGVDPENVDILTGQNSVKEGDNEQYKFVLDLVGKLNKEDDNSITEIEKYIDLNNHIDYMIAQIYVANTDWPHNNIDFWRERTTFSPESSKGRDGRFRWMLYDTDHGLSHVNHADHNTLNWVTQEFGKEGWIWPNFLFRQLLGHKAYKERFINRFLDHLNTTFLPERANSLLEEMKKNIEPEIEEHLKRWIEPGSKAKWEEKVNDVQDFVSNRAENVQSHMASYFNVDNAYKVTLNTAAPNTGNIKLNSVEIKYGTPGVGLIPFPWQGTYFENTPIHLSPLPNEGYLFDHWLINGQKVSQEEIVIDLVKNTEITAVFSVDPVIKRKTIHYWFFGTDIENDVALTGISTIYSKNSSDNQLSYLSAIAPYPGVDSRGIMDRVNDPTPINFLEEVLKESGIEYSDMRGLRVRNPLQVEDRKAHIILNAPMDYHEEPILSAAVSRTNSGPFSIEISYRLSINENWTSYGLAESQFDLETEYKLISVDFKNIEGITDNPEFQIRIDFHGNTTSESGNARFNNISLDAFPLAGDDLITDLPEIKEDASSFIKKVYPNPTNDVVYLELVDGAHKDINLIQVLDFNGAEIIRFEEIKEEKLLVSLESLNSGLYVIKVNSNRRVDSFKILKR</sequence>
<gene>
    <name evidence="3" type="ORF">IFO69_10010</name>
</gene>
<accession>A0ABR9AMF2</accession>
<name>A0ABR9AMF2_9BACT</name>
<feature type="transmembrane region" description="Helical" evidence="1">
    <location>
        <begin position="12"/>
        <end position="31"/>
    </location>
</feature>
<proteinExistence type="predicted"/>
<dbReference type="RefSeq" id="WP_192009971.1">
    <property type="nucleotide sequence ID" value="NZ_JACYTQ010000003.1"/>
</dbReference>
<feature type="domain" description="LTD" evidence="2">
    <location>
        <begin position="23"/>
        <end position="154"/>
    </location>
</feature>
<keyword evidence="1" id="KW-0472">Membrane</keyword>
<evidence type="ECO:0000259" key="2">
    <source>
        <dbReference type="PROSITE" id="PS51841"/>
    </source>
</evidence>
<dbReference type="Proteomes" id="UP000647133">
    <property type="component" value="Unassembled WGS sequence"/>
</dbReference>
<dbReference type="Pfam" id="PF00932">
    <property type="entry name" value="LTD"/>
    <property type="match status" value="1"/>
</dbReference>
<keyword evidence="1" id="KW-1133">Transmembrane helix</keyword>
<keyword evidence="3" id="KW-0418">Kinase</keyword>
<dbReference type="InterPro" id="IPR001322">
    <property type="entry name" value="Lamin_tail_dom"/>
</dbReference>
<dbReference type="InterPro" id="IPR026444">
    <property type="entry name" value="Secre_tail"/>
</dbReference>
<keyword evidence="1" id="KW-0812">Transmembrane</keyword>
<reference evidence="3 4" key="1">
    <citation type="submission" date="2020-09" db="EMBL/GenBank/DDBJ databases">
        <title>Echinicola sp. CAU 1574 isolated from sand of Sido Beach.</title>
        <authorList>
            <person name="Kim W."/>
        </authorList>
    </citation>
    <scope>NUCLEOTIDE SEQUENCE [LARGE SCALE GENOMIC DNA]</scope>
    <source>
        <strain evidence="3 4">CAU 1574</strain>
    </source>
</reference>